<reference evidence="4" key="1">
    <citation type="journal article" date="2007" name="Plant Cell">
        <title>Dothideomycete-plant interactions illuminated by genome sequencing and EST analysis of the wheat pathogen Stagonospora nodorum.</title>
        <authorList>
            <person name="Hane J.K."/>
            <person name="Lowe R.G."/>
            <person name="Solomon P.S."/>
            <person name="Tan K.C."/>
            <person name="Schoch C.L."/>
            <person name="Spatafora J.W."/>
            <person name="Crous P.W."/>
            <person name="Kodira C."/>
            <person name="Birren B.W."/>
            <person name="Galagan J.E."/>
            <person name="Torriani S.F."/>
            <person name="McDonald B.A."/>
            <person name="Oliver R.P."/>
        </authorList>
    </citation>
    <scope>NUCLEOTIDE SEQUENCE [LARGE SCALE GENOMIC DNA]</scope>
    <source>
        <strain evidence="4">SN15 / ATCC MYA-4574 / FGSC 10173</strain>
    </source>
</reference>
<dbReference type="VEuPathDB" id="FungiDB:JI435_141160"/>
<sequence>MQVTQLSSATGEQIENDVVTAPRQLSEFWGDAIPPYAILSHRWGEEEVSFEQFSFSPATAERMKGIRKIKYCAAQAKKEDIDWCWVDTCCIDKRSSTRELSEAINSMYQWYHNAECCYAYLEDITYEKELESLMPAELVVESKWFSRGWTLQELIAPKKLNFYSSSWVDMGQRSISSELISRRCGIDRDILDGKSSIDGASVAQRMRWASNRETRRVEDVAYCLMGLFDVNMPLLYGEGRKAFIRLQEEIIKRSGDQSIFSWIDESATRTTLRGLLARTPNEFRHCNNMRRVDTRFTIPFEVTNMGLHISLPITDNRYSQFSQGRIHGHPRLQKWQRRST</sequence>
<dbReference type="eggNOG" id="KOG4177">
    <property type="taxonomic scope" value="Eukaryota"/>
</dbReference>
<proteinExistence type="predicted"/>
<dbReference type="OMA" id="QFVWIAD"/>
<accession>Q0U1V3</accession>
<dbReference type="KEGG" id="pno:SNOG_14116"/>
<dbReference type="Pfam" id="PF06985">
    <property type="entry name" value="HET"/>
    <property type="match status" value="1"/>
</dbReference>
<evidence type="ECO:0000313" key="4">
    <source>
        <dbReference type="Proteomes" id="UP000001055"/>
    </source>
</evidence>
<dbReference type="EMBL" id="CH445354">
    <property type="protein sequence ID" value="EAT78353.1"/>
    <property type="molecule type" value="Genomic_DNA"/>
</dbReference>
<dbReference type="STRING" id="321614.Q0U1V3"/>
<protein>
    <submittedName>
        <fullName evidence="3">Uncharacterized protein</fullName>
    </submittedName>
</protein>
<dbReference type="RefSeq" id="XP_001804313.1">
    <property type="nucleotide sequence ID" value="XM_001804261.1"/>
</dbReference>
<gene>
    <name evidence="3" type="ORF">SNOG_14116</name>
</gene>
<dbReference type="GeneID" id="5981236"/>
<dbReference type="PANTHER" id="PTHR10622">
    <property type="entry name" value="HET DOMAIN-CONTAINING PROTEIN"/>
    <property type="match status" value="1"/>
</dbReference>
<dbReference type="InterPro" id="IPR058525">
    <property type="entry name" value="DUF8212"/>
</dbReference>
<evidence type="ECO:0000259" key="2">
    <source>
        <dbReference type="Pfam" id="PF26640"/>
    </source>
</evidence>
<dbReference type="InParanoid" id="Q0U1V3"/>
<organism evidence="3 4">
    <name type="scientific">Phaeosphaeria nodorum (strain SN15 / ATCC MYA-4574 / FGSC 10173)</name>
    <name type="common">Glume blotch fungus</name>
    <name type="synonym">Parastagonospora nodorum</name>
    <dbReference type="NCBI Taxonomy" id="321614"/>
    <lineage>
        <taxon>Eukaryota</taxon>
        <taxon>Fungi</taxon>
        <taxon>Dikarya</taxon>
        <taxon>Ascomycota</taxon>
        <taxon>Pezizomycotina</taxon>
        <taxon>Dothideomycetes</taxon>
        <taxon>Pleosporomycetidae</taxon>
        <taxon>Pleosporales</taxon>
        <taxon>Pleosporineae</taxon>
        <taxon>Phaeosphaeriaceae</taxon>
        <taxon>Parastagonospora</taxon>
    </lineage>
</organism>
<dbReference type="HOGENOM" id="CLU_000288_138_0_1"/>
<dbReference type="Pfam" id="PF26640">
    <property type="entry name" value="DUF8212"/>
    <property type="match status" value="1"/>
</dbReference>
<dbReference type="PANTHER" id="PTHR10622:SF10">
    <property type="entry name" value="HET DOMAIN-CONTAINING PROTEIN"/>
    <property type="match status" value="1"/>
</dbReference>
<feature type="domain" description="DUF8212" evidence="2">
    <location>
        <begin position="241"/>
        <end position="266"/>
    </location>
</feature>
<dbReference type="InterPro" id="IPR010730">
    <property type="entry name" value="HET"/>
</dbReference>
<dbReference type="Proteomes" id="UP000001055">
    <property type="component" value="Unassembled WGS sequence"/>
</dbReference>
<feature type="domain" description="Heterokaryon incompatibility" evidence="1">
    <location>
        <begin position="36"/>
        <end position="128"/>
    </location>
</feature>
<dbReference type="AlphaFoldDB" id="Q0U1V3"/>
<name>Q0U1V3_PHANO</name>
<evidence type="ECO:0000313" key="3">
    <source>
        <dbReference type="EMBL" id="EAT78353.1"/>
    </source>
</evidence>
<evidence type="ECO:0000259" key="1">
    <source>
        <dbReference type="Pfam" id="PF06985"/>
    </source>
</evidence>